<dbReference type="GO" id="GO:0009390">
    <property type="term" value="C:dimethyl sulfoxide reductase complex"/>
    <property type="evidence" value="ECO:0007669"/>
    <property type="project" value="TreeGrafter"/>
</dbReference>
<dbReference type="GO" id="GO:0009389">
    <property type="term" value="F:dimethyl sulfoxide reductase activity"/>
    <property type="evidence" value="ECO:0007669"/>
    <property type="project" value="TreeGrafter"/>
</dbReference>
<feature type="transmembrane region" description="Helical" evidence="1">
    <location>
        <begin position="6"/>
        <end position="28"/>
    </location>
</feature>
<feature type="transmembrane region" description="Helical" evidence="1">
    <location>
        <begin position="40"/>
        <end position="60"/>
    </location>
</feature>
<dbReference type="PANTHER" id="PTHR38095">
    <property type="entry name" value="ANAEROBIC DIMETHYL SULFOXIDE REDUCTASE CHAIN YNFH"/>
    <property type="match status" value="1"/>
</dbReference>
<dbReference type="PANTHER" id="PTHR38095:SF3">
    <property type="entry name" value="ANAEROBIC DIMETHYL SULFOXIDE REDUCTASE, SUBUNIT C"/>
    <property type="match status" value="1"/>
</dbReference>
<protein>
    <submittedName>
        <fullName evidence="2">Dimethyl sulfoxide reductase anchor subunit</fullName>
    </submittedName>
</protein>
<keyword evidence="1" id="KW-0472">Membrane</keyword>
<feature type="transmembrane region" description="Helical" evidence="1">
    <location>
        <begin position="234"/>
        <end position="253"/>
    </location>
</feature>
<keyword evidence="3" id="KW-1185">Reference proteome</keyword>
<feature type="transmembrane region" description="Helical" evidence="1">
    <location>
        <begin position="209"/>
        <end position="227"/>
    </location>
</feature>
<proteinExistence type="predicted"/>
<dbReference type="InterPro" id="IPR007059">
    <property type="entry name" value="DmsC"/>
</dbReference>
<evidence type="ECO:0000256" key="1">
    <source>
        <dbReference type="SAM" id="Phobius"/>
    </source>
</evidence>
<dbReference type="RefSeq" id="WP_165314106.1">
    <property type="nucleotide sequence ID" value="NZ_CP049332.1"/>
</dbReference>
<sequence>MKELPLVFFTVLAQASAGAFILMQICSSMKKINQNQANKIALISLVMVIIAGISALTHLGQPLRAINALFGMGRSPMSNEIITCGLFGGLVFLYVVGNLKRTIPEATVNIFGYLGAIAGLALIILIPSVYQLETIPAWNTSFTSLQMVLTAVICGGAIMTANNIGGKAWLLTAVATVVLFALTPGYFSFLSQANVQFHQQDMLFWGAKYALLALGLVLLIAAAFMAKGAQNARLAALASVLIVVGEIAGRIGFYDLWAIGM</sequence>
<feature type="transmembrane region" description="Helical" evidence="1">
    <location>
        <begin position="80"/>
        <end position="99"/>
    </location>
</feature>
<keyword evidence="1" id="KW-0812">Transmembrane</keyword>
<name>A0A6G7CQU4_9VIBR</name>
<dbReference type="Proteomes" id="UP000503003">
    <property type="component" value="Chromosome 2"/>
</dbReference>
<feature type="transmembrane region" description="Helical" evidence="1">
    <location>
        <begin position="168"/>
        <end position="189"/>
    </location>
</feature>
<keyword evidence="1" id="KW-1133">Transmembrane helix</keyword>
<feature type="transmembrane region" description="Helical" evidence="1">
    <location>
        <begin position="142"/>
        <end position="161"/>
    </location>
</feature>
<accession>A0A6G7CQU4</accession>
<reference evidence="2 3" key="1">
    <citation type="submission" date="2020-02" db="EMBL/GenBank/DDBJ databases">
        <title>A complete genome of a marine bacterium Vibrio sp. ZWAL4003 isolated from the mangrove sediment with the ability to degrade polysaccharides.</title>
        <authorList>
            <person name="Wu J."/>
            <person name="Qu W."/>
            <person name="Zeng R."/>
        </authorList>
    </citation>
    <scope>NUCLEOTIDE SEQUENCE [LARGE SCALE GENOMIC DNA]</scope>
    <source>
        <strain evidence="2 3">ZWAL4003</strain>
    </source>
</reference>
<gene>
    <name evidence="2" type="ORF">G5S32_21175</name>
</gene>
<organism evidence="2 3">
    <name type="scientific">Vibrio ziniensis</name>
    <dbReference type="NCBI Taxonomy" id="2711221"/>
    <lineage>
        <taxon>Bacteria</taxon>
        <taxon>Pseudomonadati</taxon>
        <taxon>Pseudomonadota</taxon>
        <taxon>Gammaproteobacteria</taxon>
        <taxon>Vibrionales</taxon>
        <taxon>Vibrionaceae</taxon>
        <taxon>Vibrio</taxon>
    </lineage>
</organism>
<dbReference type="KEGG" id="vzi:G5S32_21175"/>
<dbReference type="EMBL" id="CP049332">
    <property type="protein sequence ID" value="QIH44454.1"/>
    <property type="molecule type" value="Genomic_DNA"/>
</dbReference>
<evidence type="ECO:0000313" key="3">
    <source>
        <dbReference type="Proteomes" id="UP000503003"/>
    </source>
</evidence>
<evidence type="ECO:0000313" key="2">
    <source>
        <dbReference type="EMBL" id="QIH44454.1"/>
    </source>
</evidence>
<feature type="transmembrane region" description="Helical" evidence="1">
    <location>
        <begin position="111"/>
        <end position="130"/>
    </location>
</feature>
<dbReference type="AlphaFoldDB" id="A0A6G7CQU4"/>
<dbReference type="GO" id="GO:0005886">
    <property type="term" value="C:plasma membrane"/>
    <property type="evidence" value="ECO:0007669"/>
    <property type="project" value="TreeGrafter"/>
</dbReference>
<dbReference type="Pfam" id="PF04976">
    <property type="entry name" value="DmsC"/>
    <property type="match status" value="1"/>
</dbReference>
<dbReference type="GO" id="GO:0019645">
    <property type="term" value="P:anaerobic electron transport chain"/>
    <property type="evidence" value="ECO:0007669"/>
    <property type="project" value="InterPro"/>
</dbReference>